<feature type="transmembrane region" description="Helical" evidence="1">
    <location>
        <begin position="86"/>
        <end position="103"/>
    </location>
</feature>
<accession>A0A1M4VIM7</accession>
<feature type="transmembrane region" description="Helical" evidence="1">
    <location>
        <begin position="36"/>
        <end position="54"/>
    </location>
</feature>
<evidence type="ECO:0000256" key="1">
    <source>
        <dbReference type="SAM" id="Phobius"/>
    </source>
</evidence>
<keyword evidence="1" id="KW-0812">Transmembrane</keyword>
<keyword evidence="1" id="KW-1133">Transmembrane helix</keyword>
<gene>
    <name evidence="2" type="ORF">SAMN02745206_00675</name>
</gene>
<keyword evidence="3" id="KW-1185">Reference proteome</keyword>
<dbReference type="AlphaFoldDB" id="A0A1M4VIM7"/>
<protein>
    <submittedName>
        <fullName evidence="2">Uncharacterized protein</fullName>
    </submittedName>
</protein>
<evidence type="ECO:0000313" key="2">
    <source>
        <dbReference type="EMBL" id="SHE68886.1"/>
    </source>
</evidence>
<proteinExistence type="predicted"/>
<sequence>MTGLLMRRRPRLFSWMYLGPGGEDDRRASLWIMTKSVGLMLSSLAVVLSPFLFLMGDPDAPVALTFGLIWLPGVEFLPGMFHYQKIVTLLRCLASVGAWAVWFR</sequence>
<reference evidence="3" key="1">
    <citation type="submission" date="2016-11" db="EMBL/GenBank/DDBJ databases">
        <authorList>
            <person name="Varghese N."/>
            <person name="Submissions S."/>
        </authorList>
    </citation>
    <scope>NUCLEOTIDE SEQUENCE [LARGE SCALE GENOMIC DNA]</scope>
    <source>
        <strain evidence="3">DSM 9756</strain>
    </source>
</reference>
<evidence type="ECO:0000313" key="3">
    <source>
        <dbReference type="Proteomes" id="UP000184076"/>
    </source>
</evidence>
<dbReference type="EMBL" id="FQVB01000006">
    <property type="protein sequence ID" value="SHE68886.1"/>
    <property type="molecule type" value="Genomic_DNA"/>
</dbReference>
<dbReference type="Proteomes" id="UP000184076">
    <property type="component" value="Unassembled WGS sequence"/>
</dbReference>
<organism evidence="2 3">
    <name type="scientific">Desulfacinum infernum DSM 9756</name>
    <dbReference type="NCBI Taxonomy" id="1121391"/>
    <lineage>
        <taxon>Bacteria</taxon>
        <taxon>Pseudomonadati</taxon>
        <taxon>Thermodesulfobacteriota</taxon>
        <taxon>Syntrophobacteria</taxon>
        <taxon>Syntrophobacterales</taxon>
        <taxon>Syntrophobacteraceae</taxon>
        <taxon>Desulfacinum</taxon>
    </lineage>
</organism>
<name>A0A1M4VIM7_9BACT</name>
<keyword evidence="1" id="KW-0472">Membrane</keyword>